<dbReference type="RefSeq" id="WP_169605290.1">
    <property type="nucleotide sequence ID" value="NZ_CP051481.1"/>
</dbReference>
<keyword evidence="5 10" id="KW-0443">Lipid metabolism</keyword>
<dbReference type="AlphaFoldDB" id="A0A858U5B4"/>
<evidence type="ECO:0000256" key="1">
    <source>
        <dbReference type="ARBA" id="ARBA00001232"/>
    </source>
</evidence>
<keyword evidence="11" id="KW-0012">Acyltransferase</keyword>
<dbReference type="KEGG" id="mphe:HGG69_02920"/>
<organism evidence="11 12">
    <name type="scientific">Mycoplasma phocoenae</name>
    <dbReference type="NCBI Taxonomy" id="754517"/>
    <lineage>
        <taxon>Bacteria</taxon>
        <taxon>Bacillati</taxon>
        <taxon>Mycoplasmatota</taxon>
        <taxon>Mollicutes</taxon>
        <taxon>Mycoplasmataceae</taxon>
        <taxon>Mycoplasma</taxon>
    </lineage>
</organism>
<accession>A0A858U5B4</accession>
<keyword evidence="6 10" id="KW-0594">Phospholipid biosynthesis</keyword>
<dbReference type="HAMAP" id="MF_00019">
    <property type="entry name" value="PlsX"/>
    <property type="match status" value="1"/>
</dbReference>
<evidence type="ECO:0000256" key="9">
    <source>
        <dbReference type="ARBA" id="ARBA00046608"/>
    </source>
</evidence>
<evidence type="ECO:0000256" key="3">
    <source>
        <dbReference type="ARBA" id="ARBA00022516"/>
    </source>
</evidence>
<sequence>MKTIVFDILNNDNGSSQALAAAVQFAKENNNYKLKLFGDSTQIKDVQLPDNIEFVHSPNLLKKTENLRDVLRTNSSMLDAIKALSEPDHVAILSSGDSGSYLTMATLKIKRLNNISRPAFMPLIPKRKDGSFLLLDVGANLEVKANYLTEWAKLGSLFYSTMNNTQKPSVALMNIGTEDYKGLESHKEANLILKQNKNINYLGFIEPKDIFDKQKNIDVVVCDGYAGNMILKTMETSFLTMGRLIKEAILSTFVSKIGGLLIKKSIKKLGKKFDYRNVGAAYVIGLEKIVLKAHGGSDKKAFLGALNQIKIAIESNVIEKMKQELSEEANV</sequence>
<gene>
    <name evidence="10 11" type="primary">plsX</name>
    <name evidence="11" type="ORF">HGG69_02920</name>
</gene>
<dbReference type="Gene3D" id="3.40.718.10">
    <property type="entry name" value="Isopropylmalate Dehydrogenase"/>
    <property type="match status" value="1"/>
</dbReference>
<evidence type="ECO:0000313" key="11">
    <source>
        <dbReference type="EMBL" id="QJG67241.1"/>
    </source>
</evidence>
<dbReference type="SUPFAM" id="SSF53659">
    <property type="entry name" value="Isocitrate/Isopropylmalate dehydrogenase-like"/>
    <property type="match status" value="1"/>
</dbReference>
<dbReference type="Pfam" id="PF02504">
    <property type="entry name" value="FA_synthesis"/>
    <property type="match status" value="1"/>
</dbReference>
<evidence type="ECO:0000256" key="8">
    <source>
        <dbReference type="ARBA" id="ARBA00024069"/>
    </source>
</evidence>
<comment type="catalytic activity">
    <reaction evidence="1 10">
        <text>a fatty acyl-[ACP] + phosphate = an acyl phosphate + holo-[ACP]</text>
        <dbReference type="Rhea" id="RHEA:42292"/>
        <dbReference type="Rhea" id="RHEA-COMP:9685"/>
        <dbReference type="Rhea" id="RHEA-COMP:14125"/>
        <dbReference type="ChEBI" id="CHEBI:43474"/>
        <dbReference type="ChEBI" id="CHEBI:59918"/>
        <dbReference type="ChEBI" id="CHEBI:64479"/>
        <dbReference type="ChEBI" id="CHEBI:138651"/>
        <dbReference type="EC" id="2.3.1.274"/>
    </reaction>
</comment>
<dbReference type="PIRSF" id="PIRSF002465">
    <property type="entry name" value="Phsphlp_syn_PlsX"/>
    <property type="match status" value="1"/>
</dbReference>
<dbReference type="Proteomes" id="UP000501060">
    <property type="component" value="Chromosome"/>
</dbReference>
<dbReference type="GO" id="GO:0005737">
    <property type="term" value="C:cytoplasm"/>
    <property type="evidence" value="ECO:0007669"/>
    <property type="project" value="UniProtKB-SubCell"/>
</dbReference>
<proteinExistence type="inferred from homology"/>
<comment type="subcellular location">
    <subcellularLocation>
        <location evidence="10">Cytoplasm</location>
    </subcellularLocation>
    <text evidence="10">Associated with the membrane possibly through PlsY.</text>
</comment>
<evidence type="ECO:0000313" key="12">
    <source>
        <dbReference type="Proteomes" id="UP000501060"/>
    </source>
</evidence>
<dbReference type="UniPathway" id="UPA00085"/>
<dbReference type="GO" id="GO:0008654">
    <property type="term" value="P:phospholipid biosynthetic process"/>
    <property type="evidence" value="ECO:0007669"/>
    <property type="project" value="UniProtKB-KW"/>
</dbReference>
<evidence type="ECO:0000256" key="2">
    <source>
        <dbReference type="ARBA" id="ARBA00022490"/>
    </source>
</evidence>
<dbReference type="EC" id="2.3.1.274" evidence="8 10"/>
<comment type="similarity">
    <text evidence="10">Belongs to the PlsX family.</text>
</comment>
<dbReference type="InterPro" id="IPR003664">
    <property type="entry name" value="FA_synthesis"/>
</dbReference>
<comment type="function">
    <text evidence="10">Catalyzes the reversible formation of acyl-phosphate (acyl-PO(4)) from acyl-[acyl-carrier-protein] (acyl-ACP). This enzyme utilizes acyl-ACP as fatty acyl donor, but not acyl-CoA.</text>
</comment>
<keyword evidence="12" id="KW-1185">Reference proteome</keyword>
<keyword evidence="7 10" id="KW-1208">Phospholipid metabolism</keyword>
<comment type="pathway">
    <text evidence="10">Lipid metabolism; phospholipid metabolism.</text>
</comment>
<keyword evidence="2 10" id="KW-0963">Cytoplasm</keyword>
<dbReference type="GO" id="GO:0043811">
    <property type="term" value="F:phosphate:acyl-[acyl carrier protein] acyltransferase activity"/>
    <property type="evidence" value="ECO:0007669"/>
    <property type="project" value="UniProtKB-UniRule"/>
</dbReference>
<dbReference type="InterPro" id="IPR012281">
    <property type="entry name" value="Phospholipid_synth_PlsX-like"/>
</dbReference>
<dbReference type="EMBL" id="CP051481">
    <property type="protein sequence ID" value="QJG67241.1"/>
    <property type="molecule type" value="Genomic_DNA"/>
</dbReference>
<comment type="subunit">
    <text evidence="9 10">Homodimer. Probably interacts with PlsY.</text>
</comment>
<evidence type="ECO:0000256" key="4">
    <source>
        <dbReference type="ARBA" id="ARBA00022679"/>
    </source>
</evidence>
<reference evidence="11 12" key="1">
    <citation type="submission" date="2020-04" db="EMBL/GenBank/DDBJ databases">
        <title>Novel Mycoplasma species detected in Phocoena phocoena (harbor porpoise) from the USA.</title>
        <authorList>
            <person name="Volokhov D.V."/>
        </authorList>
    </citation>
    <scope>NUCLEOTIDE SEQUENCE [LARGE SCALE GENOMIC DNA]</scope>
    <source>
        <strain evidence="11 12">Phocoena C-264-GEN</strain>
    </source>
</reference>
<evidence type="ECO:0000256" key="10">
    <source>
        <dbReference type="HAMAP-Rule" id="MF_00019"/>
    </source>
</evidence>
<keyword evidence="4 10" id="KW-0808">Transferase</keyword>
<dbReference type="PANTHER" id="PTHR30100:SF1">
    <property type="entry name" value="PHOSPHATE ACYLTRANSFERASE"/>
    <property type="match status" value="1"/>
</dbReference>
<evidence type="ECO:0000256" key="6">
    <source>
        <dbReference type="ARBA" id="ARBA00023209"/>
    </source>
</evidence>
<protein>
    <recommendedName>
        <fullName evidence="8 10">Phosphate acyltransferase</fullName>
        <ecNumber evidence="8 10">2.3.1.274</ecNumber>
    </recommendedName>
    <alternativeName>
        <fullName evidence="10">Acyl-ACP phosphotransacylase</fullName>
    </alternativeName>
    <alternativeName>
        <fullName evidence="10">Acyl-[acyl-carrier-protein]--phosphate acyltransferase</fullName>
    </alternativeName>
    <alternativeName>
        <fullName evidence="10">Phosphate-acyl-ACP acyltransferase</fullName>
    </alternativeName>
</protein>
<dbReference type="GO" id="GO:0006633">
    <property type="term" value="P:fatty acid biosynthetic process"/>
    <property type="evidence" value="ECO:0007669"/>
    <property type="project" value="UniProtKB-UniRule"/>
</dbReference>
<evidence type="ECO:0000256" key="5">
    <source>
        <dbReference type="ARBA" id="ARBA00023098"/>
    </source>
</evidence>
<dbReference type="NCBIfam" id="TIGR00182">
    <property type="entry name" value="plsX"/>
    <property type="match status" value="1"/>
</dbReference>
<name>A0A858U5B4_9MOLU</name>
<dbReference type="PANTHER" id="PTHR30100">
    <property type="entry name" value="FATTY ACID/PHOSPHOLIPID SYNTHESIS PROTEIN PLSX"/>
    <property type="match status" value="1"/>
</dbReference>
<keyword evidence="3 10" id="KW-0444">Lipid biosynthesis</keyword>
<evidence type="ECO:0000256" key="7">
    <source>
        <dbReference type="ARBA" id="ARBA00023264"/>
    </source>
</evidence>